<name>A0A367JFY0_RHIAZ</name>
<feature type="non-terminal residue" evidence="2">
    <location>
        <position position="118"/>
    </location>
</feature>
<gene>
    <name evidence="2" type="ORF">CU097_001443</name>
</gene>
<keyword evidence="3" id="KW-1185">Reference proteome</keyword>
<evidence type="ECO:0000313" key="3">
    <source>
        <dbReference type="Proteomes" id="UP000252139"/>
    </source>
</evidence>
<dbReference type="Proteomes" id="UP000252139">
    <property type="component" value="Unassembled WGS sequence"/>
</dbReference>
<sequence>MEQSTYSGFSISSTKLQYNNERNNHSSKIRKANIAKDPSRLTEDGTSHRATWQTSPTGSTPTSSSSSNESCIWPSSIYDESHVSSSSPSRDLNDPSSISASLSAPSTIKAKLNKYIEM</sequence>
<feature type="compositionally biased region" description="Polar residues" evidence="1">
    <location>
        <begin position="1"/>
        <end position="21"/>
    </location>
</feature>
<evidence type="ECO:0000256" key="1">
    <source>
        <dbReference type="SAM" id="MobiDB-lite"/>
    </source>
</evidence>
<reference evidence="2 3" key="1">
    <citation type="journal article" date="2018" name="G3 (Bethesda)">
        <title>Phylogenetic and Phylogenomic Definition of Rhizopus Species.</title>
        <authorList>
            <person name="Gryganskyi A.P."/>
            <person name="Golan J."/>
            <person name="Dolatabadi S."/>
            <person name="Mondo S."/>
            <person name="Robb S."/>
            <person name="Idnurm A."/>
            <person name="Muszewska A."/>
            <person name="Steczkiewicz K."/>
            <person name="Masonjones S."/>
            <person name="Liao H.L."/>
            <person name="Gajdeczka M.T."/>
            <person name="Anike F."/>
            <person name="Vuek A."/>
            <person name="Anishchenko I.M."/>
            <person name="Voigt K."/>
            <person name="de Hoog G.S."/>
            <person name="Smith M.E."/>
            <person name="Heitman J."/>
            <person name="Vilgalys R."/>
            <person name="Stajich J.E."/>
        </authorList>
    </citation>
    <scope>NUCLEOTIDE SEQUENCE [LARGE SCALE GENOMIC DNA]</scope>
    <source>
        <strain evidence="2 3">CBS 357.93</strain>
    </source>
</reference>
<accession>A0A367JFY0</accession>
<evidence type="ECO:0000313" key="2">
    <source>
        <dbReference type="EMBL" id="RCH88785.1"/>
    </source>
</evidence>
<protein>
    <submittedName>
        <fullName evidence="2">Uncharacterized protein</fullName>
    </submittedName>
</protein>
<feature type="compositionally biased region" description="Basic and acidic residues" evidence="1">
    <location>
        <begin position="37"/>
        <end position="47"/>
    </location>
</feature>
<organism evidence="2 3">
    <name type="scientific">Rhizopus azygosporus</name>
    <name type="common">Rhizopus microsporus var. azygosporus</name>
    <dbReference type="NCBI Taxonomy" id="86630"/>
    <lineage>
        <taxon>Eukaryota</taxon>
        <taxon>Fungi</taxon>
        <taxon>Fungi incertae sedis</taxon>
        <taxon>Mucoromycota</taxon>
        <taxon>Mucoromycotina</taxon>
        <taxon>Mucoromycetes</taxon>
        <taxon>Mucorales</taxon>
        <taxon>Mucorineae</taxon>
        <taxon>Rhizopodaceae</taxon>
        <taxon>Rhizopus</taxon>
    </lineage>
</organism>
<feature type="compositionally biased region" description="Low complexity" evidence="1">
    <location>
        <begin position="54"/>
        <end position="76"/>
    </location>
</feature>
<feature type="compositionally biased region" description="Low complexity" evidence="1">
    <location>
        <begin position="95"/>
        <end position="104"/>
    </location>
</feature>
<feature type="region of interest" description="Disordered" evidence="1">
    <location>
        <begin position="1"/>
        <end position="104"/>
    </location>
</feature>
<proteinExistence type="predicted"/>
<dbReference type="AlphaFoldDB" id="A0A367JFY0"/>
<dbReference type="EMBL" id="PJQL01001407">
    <property type="protein sequence ID" value="RCH88785.1"/>
    <property type="molecule type" value="Genomic_DNA"/>
</dbReference>
<comment type="caution">
    <text evidence="2">The sequence shown here is derived from an EMBL/GenBank/DDBJ whole genome shotgun (WGS) entry which is preliminary data.</text>
</comment>